<evidence type="ECO:0000313" key="3">
    <source>
        <dbReference type="Proteomes" id="UP000613580"/>
    </source>
</evidence>
<comment type="caution">
    <text evidence="2">The sequence shown here is derived from an EMBL/GenBank/DDBJ whole genome shotgun (WGS) entry which is preliminary data.</text>
</comment>
<dbReference type="OrthoDB" id="3258969at2759"/>
<name>A0A8H6TSZ7_MYCCL</name>
<accession>A0A8H6TSZ7</accession>
<reference evidence="2" key="1">
    <citation type="submission" date="2020-05" db="EMBL/GenBank/DDBJ databases">
        <title>Mycena genomes resolve the evolution of fungal bioluminescence.</title>
        <authorList>
            <person name="Tsai I.J."/>
        </authorList>
    </citation>
    <scope>NUCLEOTIDE SEQUENCE</scope>
    <source>
        <strain evidence="2">110903Hualien_Pintung</strain>
    </source>
</reference>
<evidence type="ECO:0000256" key="1">
    <source>
        <dbReference type="SAM" id="MobiDB-lite"/>
    </source>
</evidence>
<dbReference type="Proteomes" id="UP000613580">
    <property type="component" value="Unassembled WGS sequence"/>
</dbReference>
<sequence>MPRPVPSELAQQLTQNIVKQLNKPEITARGLEDRAKHVNKPTDVVRHRAMRVAKAERDERVDITRMMTPVKTYLGGFTRPKILSSSRWFPGGRFLVEGRKYEKPSTEAYTPHTVYVLESRYDIRQERGRTEAPEYIYGTCREFELPAVLAHYNSYRAPKNVLEWMDNARWLWGAPRHDKGSAIPGALQGNMAQRWKRLEKVHKLRVEMGLVKNSTPNAAVQEDSPAGLPALTDEQPAAPQVDGPPRFDIPDFVPRSEYMPTLSKEPLWRPIFTATLSTRPLALSVMRLINRMPTGMPFHSPISSDDRKSRASLPARLRTLRVNRFQDVLVELAAILAGARGGIPGIRFRISAEGRGIGGEGLADPIPSDLRTIHVGLGTALRTWTQAEFARLLARRSEIEVPVEKPFVLYSIDEFGKRWSFGQQQRQEIPWNGPAEGVQDEMRHQWWYQEFRILKRTLKAYSTLAADIGARRLQGRQPLAAPLVASHPQEPIDLTRVVDAAAEYDDNGPQPQREDDESDDDSDDEDDESSDEDDEDQKVQLDEDEREDNGEGYHQDGMPKLPGRWRPVMYIHDARHAMTHFRDAHNPIDEQTDVDAELAKPLDFVIYKGGSVDPNQRLSPISPYPVIGPRDPSSGKFYTADALEAFSLFVPHNLAFRALSRRMELLSTKFEDELVQGLAARHNRVDYPDLPRKYY</sequence>
<feature type="compositionally biased region" description="Acidic residues" evidence="1">
    <location>
        <begin position="514"/>
        <end position="548"/>
    </location>
</feature>
<gene>
    <name evidence="2" type="ORF">HMN09_00096400</name>
</gene>
<feature type="region of interest" description="Disordered" evidence="1">
    <location>
        <begin position="503"/>
        <end position="563"/>
    </location>
</feature>
<keyword evidence="3" id="KW-1185">Reference proteome</keyword>
<dbReference type="EMBL" id="JACAZE010000001">
    <property type="protein sequence ID" value="KAF7323160.1"/>
    <property type="molecule type" value="Genomic_DNA"/>
</dbReference>
<evidence type="ECO:0000313" key="2">
    <source>
        <dbReference type="EMBL" id="KAF7323160.1"/>
    </source>
</evidence>
<proteinExistence type="predicted"/>
<feature type="region of interest" description="Disordered" evidence="1">
    <location>
        <begin position="217"/>
        <end position="246"/>
    </location>
</feature>
<protein>
    <submittedName>
        <fullName evidence="2">Histone H4</fullName>
    </submittedName>
</protein>
<dbReference type="AlphaFoldDB" id="A0A8H6TSZ7"/>
<organism evidence="2 3">
    <name type="scientific">Mycena chlorophos</name>
    <name type="common">Agaric fungus</name>
    <name type="synonym">Agaricus chlorophos</name>
    <dbReference type="NCBI Taxonomy" id="658473"/>
    <lineage>
        <taxon>Eukaryota</taxon>
        <taxon>Fungi</taxon>
        <taxon>Dikarya</taxon>
        <taxon>Basidiomycota</taxon>
        <taxon>Agaricomycotina</taxon>
        <taxon>Agaricomycetes</taxon>
        <taxon>Agaricomycetidae</taxon>
        <taxon>Agaricales</taxon>
        <taxon>Marasmiineae</taxon>
        <taxon>Mycenaceae</taxon>
        <taxon>Mycena</taxon>
    </lineage>
</organism>